<name>A0A3L6P7Y4_FUSOX</name>
<evidence type="ECO:0000259" key="1">
    <source>
        <dbReference type="Pfam" id="PF17107"/>
    </source>
</evidence>
<gene>
    <name evidence="2" type="ORF">BFJ65_g1357</name>
</gene>
<reference evidence="2" key="1">
    <citation type="journal article" date="2018" name="Sci. Rep.">
        <title>Characterisation of pathogen-specific regions and novel effector candidates in Fusarium oxysporum f. sp. cepae.</title>
        <authorList>
            <person name="Armitage A.D."/>
            <person name="Taylor A."/>
            <person name="Sobczyk M.K."/>
            <person name="Baxter L."/>
            <person name="Greenfield B.P."/>
            <person name="Bates H.J."/>
            <person name="Wilson F."/>
            <person name="Jackson A.C."/>
            <person name="Ott S."/>
            <person name="Harrison R.J."/>
            <person name="Clarkson J.P."/>
        </authorList>
    </citation>
    <scope>NUCLEOTIDE SEQUENCE [LARGE SCALE GENOMIC DNA]</scope>
    <source>
        <strain evidence="2">FoC_Fus2</strain>
    </source>
</reference>
<dbReference type="Pfam" id="PF17107">
    <property type="entry name" value="SesA"/>
    <property type="match status" value="1"/>
</dbReference>
<accession>A0A3L6P7Y4</accession>
<protein>
    <recommendedName>
        <fullName evidence="1">NACHT-NTPase and P-loop NTPases N-terminal domain-containing protein</fullName>
    </recommendedName>
</protein>
<comment type="caution">
    <text evidence="2">The sequence shown here is derived from an EMBL/GenBank/DDBJ whole genome shotgun (WGS) entry which is preliminary data.</text>
</comment>
<sequence length="356" mass="39223">MSNPEVSKQQALRALETTIFVLGQAIESCCIAKSAPDIPKAFSIVAKHLPIVEQVFSSARNHLKSSKEETEQLKELYPVVKHVSDEGCGQLRSIENLFDTVTQDGEKMERYASAVKSGDGKKVETIMVELLTNASLVAVDPLVSQDNIETLQRALEEVKKLPPSLEEDRSAGVVLNNSGSGNQFYHGGRGNQNHCSGGFQVNGDNQNASRASSVCIIFQHPKGEWITTSVLNRGTPIWYRDHFHPLEPLPQSMHVYHFDESCDDSTPIRLLVGYSAYTLEPVLASADATRLDMYSDVDDLSRLELEVPSEGNLSPSEVILHHALTVPGNLRAVKHLLIEEAWEQAFADGDITVEYA</sequence>
<dbReference type="Proteomes" id="UP000270866">
    <property type="component" value="Chromosome 1"/>
</dbReference>
<dbReference type="AlphaFoldDB" id="A0A3L6P7Y4"/>
<evidence type="ECO:0000313" key="2">
    <source>
        <dbReference type="EMBL" id="RKK29436.1"/>
    </source>
</evidence>
<dbReference type="InterPro" id="IPR031352">
    <property type="entry name" value="SesA"/>
</dbReference>
<organism evidence="2">
    <name type="scientific">Fusarium oxysporum f. sp. cepae</name>
    <dbReference type="NCBI Taxonomy" id="396571"/>
    <lineage>
        <taxon>Eukaryota</taxon>
        <taxon>Fungi</taxon>
        <taxon>Dikarya</taxon>
        <taxon>Ascomycota</taxon>
        <taxon>Pezizomycotina</taxon>
        <taxon>Sordariomycetes</taxon>
        <taxon>Hypocreomycetidae</taxon>
        <taxon>Hypocreales</taxon>
        <taxon>Nectriaceae</taxon>
        <taxon>Fusarium</taxon>
        <taxon>Fusarium oxysporum species complex</taxon>
    </lineage>
</organism>
<feature type="domain" description="NACHT-NTPase and P-loop NTPases N-terminal" evidence="1">
    <location>
        <begin position="17"/>
        <end position="134"/>
    </location>
</feature>
<proteinExistence type="predicted"/>
<dbReference type="EMBL" id="MRCU01000001">
    <property type="protein sequence ID" value="RKK29436.1"/>
    <property type="molecule type" value="Genomic_DNA"/>
</dbReference>